<feature type="region of interest" description="Disordered" evidence="1">
    <location>
        <begin position="1"/>
        <end position="23"/>
    </location>
</feature>
<name>A0ABD3MZ36_9STRA</name>
<sequence>MTPSCCASAFRHERSHRADVSREASTTPIIVVIRRSKEEEEEEWGERTIGVETPILPDVGREQES</sequence>
<comment type="caution">
    <text evidence="2">The sequence shown here is derived from an EMBL/GenBank/DDBJ whole genome shotgun (WGS) entry which is preliminary data.</text>
</comment>
<evidence type="ECO:0000256" key="1">
    <source>
        <dbReference type="SAM" id="MobiDB-lite"/>
    </source>
</evidence>
<protein>
    <submittedName>
        <fullName evidence="2">Uncharacterized protein</fullName>
    </submittedName>
</protein>
<organism evidence="2 3">
    <name type="scientific">Stephanodiscus triporus</name>
    <dbReference type="NCBI Taxonomy" id="2934178"/>
    <lineage>
        <taxon>Eukaryota</taxon>
        <taxon>Sar</taxon>
        <taxon>Stramenopiles</taxon>
        <taxon>Ochrophyta</taxon>
        <taxon>Bacillariophyta</taxon>
        <taxon>Coscinodiscophyceae</taxon>
        <taxon>Thalassiosirophycidae</taxon>
        <taxon>Stephanodiscales</taxon>
        <taxon>Stephanodiscaceae</taxon>
        <taxon>Stephanodiscus</taxon>
    </lineage>
</organism>
<accession>A0ABD3MZ36</accession>
<dbReference type="EMBL" id="JALLAZ020001683">
    <property type="protein sequence ID" value="KAL3768263.1"/>
    <property type="molecule type" value="Genomic_DNA"/>
</dbReference>
<keyword evidence="3" id="KW-1185">Reference proteome</keyword>
<dbReference type="Proteomes" id="UP001530315">
    <property type="component" value="Unassembled WGS sequence"/>
</dbReference>
<proteinExistence type="predicted"/>
<gene>
    <name evidence="2" type="ORF">ACHAW5_000016</name>
</gene>
<evidence type="ECO:0000313" key="2">
    <source>
        <dbReference type="EMBL" id="KAL3768263.1"/>
    </source>
</evidence>
<dbReference type="AlphaFoldDB" id="A0ABD3MZ36"/>
<reference evidence="2 3" key="1">
    <citation type="submission" date="2024-10" db="EMBL/GenBank/DDBJ databases">
        <title>Updated reference genomes for cyclostephanoid diatoms.</title>
        <authorList>
            <person name="Roberts W.R."/>
            <person name="Alverson A.J."/>
        </authorList>
    </citation>
    <scope>NUCLEOTIDE SEQUENCE [LARGE SCALE GENOMIC DNA]</scope>
    <source>
        <strain evidence="2 3">AJA276-08</strain>
    </source>
</reference>
<feature type="compositionally biased region" description="Basic and acidic residues" evidence="1">
    <location>
        <begin position="10"/>
        <end position="22"/>
    </location>
</feature>
<evidence type="ECO:0000313" key="3">
    <source>
        <dbReference type="Proteomes" id="UP001530315"/>
    </source>
</evidence>